<dbReference type="AlphaFoldDB" id="A0A343TIE6"/>
<dbReference type="OrthoDB" id="288110at2157"/>
<dbReference type="InterPro" id="IPR012349">
    <property type="entry name" value="Split_barrel_FMN-bd"/>
</dbReference>
<dbReference type="EMBL" id="CP025066">
    <property type="protein sequence ID" value="AUX08868.1"/>
    <property type="molecule type" value="Genomic_DNA"/>
</dbReference>
<evidence type="ECO:0000313" key="2">
    <source>
        <dbReference type="Proteomes" id="UP000263012"/>
    </source>
</evidence>
<keyword evidence="2" id="KW-1185">Reference proteome</keyword>
<dbReference type="KEGG" id="hdf:AArcSl_1236"/>
<dbReference type="SUPFAM" id="SSF50475">
    <property type="entry name" value="FMN-binding split barrel"/>
    <property type="match status" value="1"/>
</dbReference>
<dbReference type="RefSeq" id="WP_119816513.1">
    <property type="nucleotide sequence ID" value="NZ_CP025066.1"/>
</dbReference>
<organism evidence="1 2">
    <name type="scientific">Halalkaliarchaeum desulfuricum</name>
    <dbReference type="NCBI Taxonomy" id="2055893"/>
    <lineage>
        <taxon>Archaea</taxon>
        <taxon>Methanobacteriati</taxon>
        <taxon>Methanobacteriota</taxon>
        <taxon>Stenosarchaea group</taxon>
        <taxon>Halobacteria</taxon>
        <taxon>Halobacteriales</taxon>
        <taxon>Haloferacaceae</taxon>
        <taxon>Halalkaliarchaeum</taxon>
    </lineage>
</organism>
<proteinExistence type="predicted"/>
<gene>
    <name evidence="1" type="ORF">AArcSl_1236</name>
</gene>
<dbReference type="Pfam" id="PF12900">
    <property type="entry name" value="Pyridox_ox_2"/>
    <property type="match status" value="1"/>
</dbReference>
<accession>A0A343TIE6</accession>
<sequence length="147" mass="16928">MENVNYVYTAGMDEEDVEYHLRSGEHGVLGLADGDDAYAIPLSYHYDGDRFLLRVGESGVDDSEEGEKMRFLETTDTATFVCYDASSEESWSILVRGSLHEWQTELDDATINEWFQPFRLFAEVVEDIQFTIYELRMVEVVGRMTIE</sequence>
<reference evidence="2" key="1">
    <citation type="submission" date="2017-11" db="EMBL/GenBank/DDBJ databases">
        <title>Phenotypic and genomic properties of facultatively anaerobic sulfur-reducing natronoarchaea from hypersaline soda lakes.</title>
        <authorList>
            <person name="Sorokin D.Y."/>
            <person name="Kublanov I.V."/>
            <person name="Roman P."/>
            <person name="Sinninghe Damste J.S."/>
            <person name="Golyshin P.N."/>
            <person name="Rojo D."/>
            <person name="Ciordia S."/>
            <person name="Mena M.D.C."/>
            <person name="Ferrer M."/>
            <person name="Messina E."/>
            <person name="Smedile F."/>
            <person name="La Spada G."/>
            <person name="La Cono V."/>
            <person name="Yakimov M.M."/>
        </authorList>
    </citation>
    <scope>NUCLEOTIDE SEQUENCE [LARGE SCALE GENOMIC DNA]</scope>
    <source>
        <strain evidence="2">AArc-Sl</strain>
    </source>
</reference>
<dbReference type="GeneID" id="37877584"/>
<dbReference type="Gene3D" id="2.30.110.10">
    <property type="entry name" value="Electron Transport, Fmn-binding Protein, Chain A"/>
    <property type="match status" value="1"/>
</dbReference>
<protein>
    <submittedName>
        <fullName evidence="1">FMN-binding domain protein</fullName>
    </submittedName>
</protein>
<name>A0A343TIE6_9EURY</name>
<dbReference type="Proteomes" id="UP000263012">
    <property type="component" value="Chromosome"/>
</dbReference>
<dbReference type="InterPro" id="IPR024747">
    <property type="entry name" value="Pyridox_Oxase-rel"/>
</dbReference>
<evidence type="ECO:0000313" key="1">
    <source>
        <dbReference type="EMBL" id="AUX08868.1"/>
    </source>
</evidence>